<comment type="caution">
    <text evidence="1">The sequence shown here is derived from an EMBL/GenBank/DDBJ whole genome shotgun (WGS) entry which is preliminary data.</text>
</comment>
<gene>
    <name evidence="1" type="ORF">S01H4_08125</name>
</gene>
<dbReference type="EMBL" id="BART01002747">
    <property type="protein sequence ID" value="GAG67216.1"/>
    <property type="molecule type" value="Genomic_DNA"/>
</dbReference>
<name>X1B5B0_9ZZZZ</name>
<accession>X1B5B0</accession>
<proteinExistence type="predicted"/>
<dbReference type="AlphaFoldDB" id="X1B5B0"/>
<evidence type="ECO:0000313" key="1">
    <source>
        <dbReference type="EMBL" id="GAG67216.1"/>
    </source>
</evidence>
<organism evidence="1">
    <name type="scientific">marine sediment metagenome</name>
    <dbReference type="NCBI Taxonomy" id="412755"/>
    <lineage>
        <taxon>unclassified sequences</taxon>
        <taxon>metagenomes</taxon>
        <taxon>ecological metagenomes</taxon>
    </lineage>
</organism>
<sequence length="57" mass="5775">MPRGSGGGRPLGSQNLPLQQEGAPNYALLVNVGGGVVIAVDVTDRAGRLLGIVYGEN</sequence>
<reference evidence="1" key="1">
    <citation type="journal article" date="2014" name="Front. Microbiol.">
        <title>High frequency of phylogenetically diverse reductive dehalogenase-homologous genes in deep subseafloor sedimentary metagenomes.</title>
        <authorList>
            <person name="Kawai M."/>
            <person name="Futagami T."/>
            <person name="Toyoda A."/>
            <person name="Takaki Y."/>
            <person name="Nishi S."/>
            <person name="Hori S."/>
            <person name="Arai W."/>
            <person name="Tsubouchi T."/>
            <person name="Morono Y."/>
            <person name="Uchiyama I."/>
            <person name="Ito T."/>
            <person name="Fujiyama A."/>
            <person name="Inagaki F."/>
            <person name="Takami H."/>
        </authorList>
    </citation>
    <scope>NUCLEOTIDE SEQUENCE</scope>
    <source>
        <strain evidence="1">Expedition CK06-06</strain>
    </source>
</reference>
<protein>
    <submittedName>
        <fullName evidence="1">Uncharacterized protein</fullName>
    </submittedName>
</protein>
<feature type="non-terminal residue" evidence="1">
    <location>
        <position position="57"/>
    </location>
</feature>